<keyword evidence="4" id="KW-0274">FAD</keyword>
<accession>A0A3G8M2F7</accession>
<dbReference type="PANTHER" id="PTHR42784">
    <property type="entry name" value="PYRANOSE 2-OXIDASE"/>
    <property type="match status" value="1"/>
</dbReference>
<comment type="similarity">
    <text evidence="2">Belongs to the GMC oxidoreductase family.</text>
</comment>
<dbReference type="InterPro" id="IPR003953">
    <property type="entry name" value="FAD-dep_OxRdtase_2_FAD-bd"/>
</dbReference>
<keyword evidence="5" id="KW-0560">Oxidoreductase</keyword>
<evidence type="ECO:0000256" key="1">
    <source>
        <dbReference type="ARBA" id="ARBA00001974"/>
    </source>
</evidence>
<dbReference type="InterPro" id="IPR000172">
    <property type="entry name" value="GMC_OxRdtase_N"/>
</dbReference>
<keyword evidence="3" id="KW-0285">Flavoprotein</keyword>
<dbReference type="InterPro" id="IPR007867">
    <property type="entry name" value="GMC_OxRtase_C"/>
</dbReference>
<dbReference type="GO" id="GO:0016614">
    <property type="term" value="F:oxidoreductase activity, acting on CH-OH group of donors"/>
    <property type="evidence" value="ECO:0007669"/>
    <property type="project" value="InterPro"/>
</dbReference>
<evidence type="ECO:0000259" key="7">
    <source>
        <dbReference type="Pfam" id="PF00890"/>
    </source>
</evidence>
<name>A0A3G8M2F7_9HYPH</name>
<dbReference type="KEGG" id="mros:EHO51_00295"/>
<dbReference type="PANTHER" id="PTHR42784:SF1">
    <property type="entry name" value="PYRANOSE 2-OXIDASE"/>
    <property type="match status" value="1"/>
</dbReference>
<evidence type="ECO:0000256" key="2">
    <source>
        <dbReference type="ARBA" id="ARBA00010790"/>
    </source>
</evidence>
<dbReference type="Pfam" id="PF00890">
    <property type="entry name" value="FAD_binding_2"/>
    <property type="match status" value="1"/>
</dbReference>
<comment type="cofactor">
    <cofactor evidence="1">
        <name>FAD</name>
        <dbReference type="ChEBI" id="CHEBI:57692"/>
    </cofactor>
</comment>
<evidence type="ECO:0000256" key="4">
    <source>
        <dbReference type="ARBA" id="ARBA00022827"/>
    </source>
</evidence>
<sequence>MVFHADVVVIGSGVAGALVASRVARKGATVIMMEAGPRVDRAAAVRRFQSAFPKTPESAYEQVAFAPHPESDKPYAFYAQKGPHPFSSTYLRQVGGTTWHWLGTAVRLVPADFELKSRFGLAVDWPISYADLEPWYCEAEQELEVAGDNDDDLGSPRSAPYPFPPIAQSFLDRAWRDALQESDYKVRPTPQARLSKASGDRPACHGSASCIPICPIQAKYDATIHVARAQSLGARLLTETCANFIECRPDGRVEAVRFIRSDGSTGRVFARVVCVAANGVETPRLLLASASESFPGGVANRSDQLGRNLMDHPIQLSWALTRQPVWPYRGPGATSGIENFRDLKDRSANSALRFEFGNEGWNWPTGAPESTARELALSGLRGKALDTALREQTSRHIRVAALTEQLPLASNRVTLDRTQIEKTGLPRPAICFQLDRYTVRALANAKHLHEDMFAKIGVEAFWHKDDAQGAGHIMGTARMGEDAATSVVDKDLRAHAHRNLFLVGAAVFPTGGTANPTLTIAALALRAADAVLSSLTE</sequence>
<dbReference type="PRINTS" id="PR00420">
    <property type="entry name" value="RNGMNOXGNASE"/>
</dbReference>
<protein>
    <submittedName>
        <fullName evidence="9">GMC family oxidoreductase</fullName>
    </submittedName>
</protein>
<feature type="domain" description="FAD-dependent oxidoreductase 2 FAD-binding" evidence="7">
    <location>
        <begin position="6"/>
        <end position="57"/>
    </location>
</feature>
<dbReference type="RefSeq" id="WP_124737214.1">
    <property type="nucleotide sequence ID" value="NZ_CP034086.1"/>
</dbReference>
<evidence type="ECO:0000256" key="3">
    <source>
        <dbReference type="ARBA" id="ARBA00022630"/>
    </source>
</evidence>
<dbReference type="Pfam" id="PF00732">
    <property type="entry name" value="GMC_oxred_N"/>
    <property type="match status" value="1"/>
</dbReference>
<dbReference type="GO" id="GO:0050660">
    <property type="term" value="F:flavin adenine dinucleotide binding"/>
    <property type="evidence" value="ECO:0007669"/>
    <property type="project" value="InterPro"/>
</dbReference>
<evidence type="ECO:0000313" key="10">
    <source>
        <dbReference type="Proteomes" id="UP000273982"/>
    </source>
</evidence>
<dbReference type="Gene3D" id="3.50.50.60">
    <property type="entry name" value="FAD/NAD(P)-binding domain"/>
    <property type="match status" value="2"/>
</dbReference>
<dbReference type="EMBL" id="CP034086">
    <property type="protein sequence ID" value="AZG75312.1"/>
    <property type="molecule type" value="Genomic_DNA"/>
</dbReference>
<evidence type="ECO:0000259" key="6">
    <source>
        <dbReference type="Pfam" id="PF00732"/>
    </source>
</evidence>
<dbReference type="InterPro" id="IPR051473">
    <property type="entry name" value="P2Ox-like"/>
</dbReference>
<dbReference type="Proteomes" id="UP000273982">
    <property type="component" value="Chromosome"/>
</dbReference>
<feature type="domain" description="Glucose-methanol-choline oxidoreductase N-terminal" evidence="6">
    <location>
        <begin position="170"/>
        <end position="313"/>
    </location>
</feature>
<reference evidence="9 10" key="1">
    <citation type="submission" date="2018-11" db="EMBL/GenBank/DDBJ databases">
        <title>Genome squencing of methanotrophic bacteria isolated from alkaline groundwater in Korea.</title>
        <authorList>
            <person name="Nguyen L.N."/>
        </authorList>
    </citation>
    <scope>NUCLEOTIDE SEQUENCE [LARGE SCALE GENOMIC DNA]</scope>
    <source>
        <strain evidence="9 10">GW6</strain>
    </source>
</reference>
<evidence type="ECO:0000259" key="8">
    <source>
        <dbReference type="Pfam" id="PF05199"/>
    </source>
</evidence>
<evidence type="ECO:0000313" key="9">
    <source>
        <dbReference type="EMBL" id="AZG75312.1"/>
    </source>
</evidence>
<dbReference type="SUPFAM" id="SSF51905">
    <property type="entry name" value="FAD/NAD(P)-binding domain"/>
    <property type="match status" value="1"/>
</dbReference>
<dbReference type="AlphaFoldDB" id="A0A3G8M2F7"/>
<proteinExistence type="inferred from homology"/>
<dbReference type="InterPro" id="IPR036188">
    <property type="entry name" value="FAD/NAD-bd_sf"/>
</dbReference>
<gene>
    <name evidence="9" type="ORF">EHO51_00295</name>
</gene>
<feature type="domain" description="Glucose-methanol-choline oxidoreductase C-terminal" evidence="8">
    <location>
        <begin position="407"/>
        <end position="524"/>
    </location>
</feature>
<evidence type="ECO:0000256" key="5">
    <source>
        <dbReference type="ARBA" id="ARBA00023002"/>
    </source>
</evidence>
<organism evidence="9 10">
    <name type="scientific">Methylocystis rosea</name>
    <dbReference type="NCBI Taxonomy" id="173366"/>
    <lineage>
        <taxon>Bacteria</taxon>
        <taxon>Pseudomonadati</taxon>
        <taxon>Pseudomonadota</taxon>
        <taxon>Alphaproteobacteria</taxon>
        <taxon>Hyphomicrobiales</taxon>
        <taxon>Methylocystaceae</taxon>
        <taxon>Methylocystis</taxon>
    </lineage>
</organism>
<dbReference type="Pfam" id="PF05199">
    <property type="entry name" value="GMC_oxred_C"/>
    <property type="match status" value="1"/>
</dbReference>